<evidence type="ECO:0000313" key="3">
    <source>
        <dbReference type="Proteomes" id="UP000593579"/>
    </source>
</evidence>
<dbReference type="Pfam" id="PF14111">
    <property type="entry name" value="DUF4283"/>
    <property type="match status" value="1"/>
</dbReference>
<evidence type="ECO:0000313" key="2">
    <source>
        <dbReference type="EMBL" id="MBA0746329.1"/>
    </source>
</evidence>
<reference evidence="2 3" key="1">
    <citation type="journal article" date="2019" name="Genome Biol. Evol.">
        <title>Insights into the evolution of the New World diploid cottons (Gossypium, subgenus Houzingenia) based on genome sequencing.</title>
        <authorList>
            <person name="Grover C.E."/>
            <person name="Arick M.A. 2nd"/>
            <person name="Thrash A."/>
            <person name="Conover J.L."/>
            <person name="Sanders W.S."/>
            <person name="Peterson D.G."/>
            <person name="Frelichowski J.E."/>
            <person name="Scheffler J.A."/>
            <person name="Scheffler B.E."/>
            <person name="Wendel J.F."/>
        </authorList>
    </citation>
    <scope>NUCLEOTIDE SEQUENCE [LARGE SCALE GENOMIC DNA]</scope>
    <source>
        <strain evidence="2">5</strain>
        <tissue evidence="2">Leaf</tissue>
    </source>
</reference>
<gene>
    <name evidence="2" type="ORF">Gogos_008860</name>
</gene>
<feature type="domain" description="DUF4283" evidence="1">
    <location>
        <begin position="32"/>
        <end position="87"/>
    </location>
</feature>
<comment type="caution">
    <text evidence="2">The sequence shown here is derived from an EMBL/GenBank/DDBJ whole genome shotgun (WGS) entry which is preliminary data.</text>
</comment>
<protein>
    <recommendedName>
        <fullName evidence="1">DUF4283 domain-containing protein</fullName>
    </recommendedName>
</protein>
<proteinExistence type="predicted"/>
<dbReference type="AlphaFoldDB" id="A0A7J9CCY8"/>
<keyword evidence="3" id="KW-1185">Reference proteome</keyword>
<organism evidence="2 3">
    <name type="scientific">Gossypium gossypioides</name>
    <name type="common">Mexican cotton</name>
    <name type="synonym">Selera gossypioides</name>
    <dbReference type="NCBI Taxonomy" id="34282"/>
    <lineage>
        <taxon>Eukaryota</taxon>
        <taxon>Viridiplantae</taxon>
        <taxon>Streptophyta</taxon>
        <taxon>Embryophyta</taxon>
        <taxon>Tracheophyta</taxon>
        <taxon>Spermatophyta</taxon>
        <taxon>Magnoliopsida</taxon>
        <taxon>eudicotyledons</taxon>
        <taxon>Gunneridae</taxon>
        <taxon>Pentapetalae</taxon>
        <taxon>rosids</taxon>
        <taxon>malvids</taxon>
        <taxon>Malvales</taxon>
        <taxon>Malvaceae</taxon>
        <taxon>Malvoideae</taxon>
        <taxon>Gossypium</taxon>
    </lineage>
</organism>
<accession>A0A7J9CCY8</accession>
<sequence>MASLSLEEMEEDSIQLGVESVDNKISYANCFAGMFLASSMVHFQAMRSTLANVWHPIGGVSIPDLENGRFLFRFYFQVDVDWVERNGSAW</sequence>
<dbReference type="EMBL" id="JABEZY010000009">
    <property type="protein sequence ID" value="MBA0746329.1"/>
    <property type="molecule type" value="Genomic_DNA"/>
</dbReference>
<dbReference type="InterPro" id="IPR025558">
    <property type="entry name" value="DUF4283"/>
</dbReference>
<name>A0A7J9CCY8_GOSGO</name>
<evidence type="ECO:0000259" key="1">
    <source>
        <dbReference type="Pfam" id="PF14111"/>
    </source>
</evidence>
<dbReference type="OrthoDB" id="989295at2759"/>
<dbReference type="Proteomes" id="UP000593579">
    <property type="component" value="Unassembled WGS sequence"/>
</dbReference>